<sequence>MTDSASTRLAHDFARHSPYSEPGSHRRLVAAVAPEPQAIHRAATATITHYRAGRAAPTAAQLADVDRRWISAILDAAAERAEGPLDAERADADRVGGCCRDHSLLAVSILREHGVPARTRLGFAAYFTPGFRHDHVVVEMHRDGRWVRFDPELGVDDGDDLEVHDLPGGEGSPFETAAEAWIAHREGRTGLADYGVAPGHPITGPWIVHGYVLGDLAHRMRSELLLWDGWGIMDAPRRPLTAAAIEIADRLAELTIAADSGDEAAEHSLAAIWRDDERARVGRTVTTASPTGRFGTTDLVSRETRWS</sequence>
<dbReference type="InterPro" id="IPR038765">
    <property type="entry name" value="Papain-like_cys_pep_sf"/>
</dbReference>
<dbReference type="InterPro" id="IPR002931">
    <property type="entry name" value="Transglutaminase-like"/>
</dbReference>
<evidence type="ECO:0000256" key="1">
    <source>
        <dbReference type="SAM" id="MobiDB-lite"/>
    </source>
</evidence>
<evidence type="ECO:0000313" key="4">
    <source>
        <dbReference type="Proteomes" id="UP001589667"/>
    </source>
</evidence>
<keyword evidence="4" id="KW-1185">Reference proteome</keyword>
<evidence type="ECO:0000313" key="3">
    <source>
        <dbReference type="EMBL" id="MFB9641781.1"/>
    </source>
</evidence>
<evidence type="ECO:0000259" key="2">
    <source>
        <dbReference type="Pfam" id="PF01841"/>
    </source>
</evidence>
<protein>
    <submittedName>
        <fullName evidence="3">Transglutaminase-like domain-containing protein</fullName>
    </submittedName>
</protein>
<dbReference type="Pfam" id="PF01841">
    <property type="entry name" value="Transglut_core"/>
    <property type="match status" value="1"/>
</dbReference>
<name>A0ABV5SPY4_9MICO</name>
<dbReference type="RefSeq" id="WP_157423331.1">
    <property type="nucleotide sequence ID" value="NZ_BAAANI010000006.1"/>
</dbReference>
<dbReference type="EMBL" id="JBHMBL010000001">
    <property type="protein sequence ID" value="MFB9641781.1"/>
    <property type="molecule type" value="Genomic_DNA"/>
</dbReference>
<proteinExistence type="predicted"/>
<dbReference type="Proteomes" id="UP001589667">
    <property type="component" value="Unassembled WGS sequence"/>
</dbReference>
<organism evidence="3 4">
    <name type="scientific">Agromyces lapidis</name>
    <dbReference type="NCBI Taxonomy" id="279574"/>
    <lineage>
        <taxon>Bacteria</taxon>
        <taxon>Bacillati</taxon>
        <taxon>Actinomycetota</taxon>
        <taxon>Actinomycetes</taxon>
        <taxon>Micrococcales</taxon>
        <taxon>Microbacteriaceae</taxon>
        <taxon>Agromyces</taxon>
    </lineage>
</organism>
<feature type="region of interest" description="Disordered" evidence="1">
    <location>
        <begin position="1"/>
        <end position="24"/>
    </location>
</feature>
<gene>
    <name evidence="3" type="ORF">ACFFQV_05685</name>
</gene>
<comment type="caution">
    <text evidence="3">The sequence shown here is derived from an EMBL/GenBank/DDBJ whole genome shotgun (WGS) entry which is preliminary data.</text>
</comment>
<accession>A0ABV5SPY4</accession>
<feature type="domain" description="Transglutaminase-like" evidence="2">
    <location>
        <begin position="77"/>
        <end position="151"/>
    </location>
</feature>
<reference evidence="3 4" key="1">
    <citation type="submission" date="2024-09" db="EMBL/GenBank/DDBJ databases">
        <authorList>
            <person name="Sun Q."/>
            <person name="Mori K."/>
        </authorList>
    </citation>
    <scope>NUCLEOTIDE SEQUENCE [LARGE SCALE GENOMIC DNA]</scope>
    <source>
        <strain evidence="3 4">JCM 14321</strain>
    </source>
</reference>
<dbReference type="SUPFAM" id="SSF54001">
    <property type="entry name" value="Cysteine proteinases"/>
    <property type="match status" value="1"/>
</dbReference>
<dbReference type="Gene3D" id="3.10.620.30">
    <property type="match status" value="1"/>
</dbReference>